<keyword evidence="2" id="KW-1185">Reference proteome</keyword>
<gene>
    <name evidence="1" type="ORF">EVAR_58128_1</name>
</gene>
<organism evidence="1 2">
    <name type="scientific">Eumeta variegata</name>
    <name type="common">Bagworm moth</name>
    <name type="synonym">Eumeta japonica</name>
    <dbReference type="NCBI Taxonomy" id="151549"/>
    <lineage>
        <taxon>Eukaryota</taxon>
        <taxon>Metazoa</taxon>
        <taxon>Ecdysozoa</taxon>
        <taxon>Arthropoda</taxon>
        <taxon>Hexapoda</taxon>
        <taxon>Insecta</taxon>
        <taxon>Pterygota</taxon>
        <taxon>Neoptera</taxon>
        <taxon>Endopterygota</taxon>
        <taxon>Lepidoptera</taxon>
        <taxon>Glossata</taxon>
        <taxon>Ditrysia</taxon>
        <taxon>Tineoidea</taxon>
        <taxon>Psychidae</taxon>
        <taxon>Oiketicinae</taxon>
        <taxon>Eumeta</taxon>
    </lineage>
</organism>
<protein>
    <submittedName>
        <fullName evidence="1">Uncharacterized protein</fullName>
    </submittedName>
</protein>
<sequence length="101" mass="10456">MENLDDPKNYDDHSLAPCVGVVVVAGLLHPATGAGTGVSLRLVPGLLLLRDTDQAIHTSNSSSQSNTRQRAAASIPLASSRCPSCCLVFTYTAGESGFLGL</sequence>
<comment type="caution">
    <text evidence="1">The sequence shown here is derived from an EMBL/GenBank/DDBJ whole genome shotgun (WGS) entry which is preliminary data.</text>
</comment>
<accession>A0A4C1YXB3</accession>
<dbReference type="EMBL" id="BGZK01001395">
    <property type="protein sequence ID" value="GBP78985.1"/>
    <property type="molecule type" value="Genomic_DNA"/>
</dbReference>
<evidence type="ECO:0000313" key="2">
    <source>
        <dbReference type="Proteomes" id="UP000299102"/>
    </source>
</evidence>
<dbReference type="AlphaFoldDB" id="A0A4C1YXB3"/>
<name>A0A4C1YXB3_EUMVA</name>
<dbReference type="Proteomes" id="UP000299102">
    <property type="component" value="Unassembled WGS sequence"/>
</dbReference>
<reference evidence="1 2" key="1">
    <citation type="journal article" date="2019" name="Commun. Biol.">
        <title>The bagworm genome reveals a unique fibroin gene that provides high tensile strength.</title>
        <authorList>
            <person name="Kono N."/>
            <person name="Nakamura H."/>
            <person name="Ohtoshi R."/>
            <person name="Tomita M."/>
            <person name="Numata K."/>
            <person name="Arakawa K."/>
        </authorList>
    </citation>
    <scope>NUCLEOTIDE SEQUENCE [LARGE SCALE GENOMIC DNA]</scope>
</reference>
<proteinExistence type="predicted"/>
<evidence type="ECO:0000313" key="1">
    <source>
        <dbReference type="EMBL" id="GBP78985.1"/>
    </source>
</evidence>